<dbReference type="SMART" id="SM00487">
    <property type="entry name" value="DEXDc"/>
    <property type="match status" value="1"/>
</dbReference>
<dbReference type="Pfam" id="PF00176">
    <property type="entry name" value="SNF2-rel_dom"/>
    <property type="match status" value="1"/>
</dbReference>
<evidence type="ECO:0000256" key="4">
    <source>
        <dbReference type="ARBA" id="ARBA00022840"/>
    </source>
</evidence>
<feature type="domain" description="Helicase C-terminal" evidence="7">
    <location>
        <begin position="409"/>
        <end position="588"/>
    </location>
</feature>
<dbReference type="InterPro" id="IPR027417">
    <property type="entry name" value="P-loop_NTPase"/>
</dbReference>
<accession>A0A3B7LXN8</accession>
<name>A0A3B7LXN8_9GAMM</name>
<dbReference type="AlphaFoldDB" id="A0A3B7LXN8"/>
<dbReference type="CDD" id="cd18793">
    <property type="entry name" value="SF2_C_SNF"/>
    <property type="match status" value="1"/>
</dbReference>
<feature type="coiled-coil region" evidence="5">
    <location>
        <begin position="338"/>
        <end position="365"/>
    </location>
</feature>
<dbReference type="GO" id="GO:0005524">
    <property type="term" value="F:ATP binding"/>
    <property type="evidence" value="ECO:0007669"/>
    <property type="project" value="UniProtKB-KW"/>
</dbReference>
<evidence type="ECO:0000259" key="7">
    <source>
        <dbReference type="PROSITE" id="PS51194"/>
    </source>
</evidence>
<evidence type="ECO:0000256" key="2">
    <source>
        <dbReference type="ARBA" id="ARBA00022801"/>
    </source>
</evidence>
<proteinExistence type="predicted"/>
<protein>
    <submittedName>
        <fullName evidence="8">DEAD/DEAH box helicase</fullName>
    </submittedName>
</protein>
<dbReference type="Proteomes" id="UP000263753">
    <property type="component" value="Chromosome"/>
</dbReference>
<dbReference type="EMBL" id="CP032134">
    <property type="protein sequence ID" value="AXY57670.1"/>
    <property type="molecule type" value="Genomic_DNA"/>
</dbReference>
<dbReference type="SMART" id="SM00490">
    <property type="entry name" value="HELICc"/>
    <property type="match status" value="1"/>
</dbReference>
<dbReference type="Gene3D" id="3.40.50.10810">
    <property type="entry name" value="Tandem AAA-ATPase domain"/>
    <property type="match status" value="1"/>
</dbReference>
<gene>
    <name evidence="8" type="ORF">CDG60_14510</name>
</gene>
<keyword evidence="5" id="KW-0175">Coiled coil</keyword>
<dbReference type="InterPro" id="IPR014001">
    <property type="entry name" value="Helicase_ATP-bd"/>
</dbReference>
<keyword evidence="1" id="KW-0547">Nucleotide-binding</keyword>
<keyword evidence="4" id="KW-0067">ATP-binding</keyword>
<keyword evidence="2" id="KW-0378">Hydrolase</keyword>
<evidence type="ECO:0000256" key="3">
    <source>
        <dbReference type="ARBA" id="ARBA00022806"/>
    </source>
</evidence>
<dbReference type="SUPFAM" id="SSF52540">
    <property type="entry name" value="P-loop containing nucleoside triphosphate hydrolases"/>
    <property type="match status" value="2"/>
</dbReference>
<dbReference type="InterPro" id="IPR038718">
    <property type="entry name" value="SNF2-like_sf"/>
</dbReference>
<dbReference type="InterPro" id="IPR000330">
    <property type="entry name" value="SNF2_N"/>
</dbReference>
<dbReference type="PROSITE" id="PS51192">
    <property type="entry name" value="HELICASE_ATP_BIND_1"/>
    <property type="match status" value="1"/>
</dbReference>
<dbReference type="KEGG" id="achi:CDG60_14510"/>
<dbReference type="Pfam" id="PF00271">
    <property type="entry name" value="Helicase_C"/>
    <property type="match status" value="1"/>
</dbReference>
<feature type="domain" description="Helicase ATP-binding" evidence="6">
    <location>
        <begin position="51"/>
        <end position="218"/>
    </location>
</feature>
<reference evidence="9" key="1">
    <citation type="submission" date="2018-09" db="EMBL/GenBank/DDBJ databases">
        <title>The complete genome of Acinetobacter sp. strain WCHAc010005.</title>
        <authorList>
            <person name="Hu Y."/>
            <person name="Long H."/>
            <person name="Feng Y."/>
            <person name="Zong Z."/>
        </authorList>
    </citation>
    <scope>NUCLEOTIDE SEQUENCE [LARGE SCALE GENOMIC DNA]</scope>
    <source>
        <strain evidence="9">WCHAc010005</strain>
    </source>
</reference>
<dbReference type="GO" id="GO:0016787">
    <property type="term" value="F:hydrolase activity"/>
    <property type="evidence" value="ECO:0007669"/>
    <property type="project" value="UniProtKB-KW"/>
</dbReference>
<evidence type="ECO:0000256" key="5">
    <source>
        <dbReference type="SAM" id="Coils"/>
    </source>
</evidence>
<dbReference type="InterPro" id="IPR057342">
    <property type="entry name" value="DEXDc_RapA"/>
</dbReference>
<evidence type="ECO:0000256" key="1">
    <source>
        <dbReference type="ARBA" id="ARBA00022741"/>
    </source>
</evidence>
<evidence type="ECO:0000259" key="6">
    <source>
        <dbReference type="PROSITE" id="PS51192"/>
    </source>
</evidence>
<dbReference type="Gene3D" id="3.40.50.300">
    <property type="entry name" value="P-loop containing nucleotide triphosphate hydrolases"/>
    <property type="match status" value="1"/>
</dbReference>
<dbReference type="GO" id="GO:0004386">
    <property type="term" value="F:helicase activity"/>
    <property type="evidence" value="ECO:0007669"/>
    <property type="project" value="UniProtKB-KW"/>
</dbReference>
<evidence type="ECO:0000313" key="9">
    <source>
        <dbReference type="Proteomes" id="UP000263753"/>
    </source>
</evidence>
<sequence>MSVMLSNQQKQYLSWLLTKKSVDNSIDSLASTLIDSQVDLNPHQVDAALFAFKNPLSQGVLLADEVGLGKTIEAGLVIAQTWAERKKRILIITPANLRKQWYQELYDKFGLKSVIFEAKIYNQLKKEGYTNPFIQEDIIICSYQFVKSKANDIKNIAWDLVVIDEAHRLRNVYKKQNITANVIKQSLKHVHNKVLLTATPLQNSLLELYGLVSILDERVFGDLESFKSQFITGEKEVTLPQLQARLATVCKRTLRQQVQPFVSYTARRAIVQDFTPSKEEQQLRDLVADYLRRPNLQALPVGQRQLISLVLWKLLASSTQAIAGALATMTTRLEKKLLDQDSNILDELDDDYEALTESGDDYEELLEEDEILSAQEKQAIELEIAELKEFQSLAINIKQQSKGQALLTALETAFEALQELGAEKKAIIFTESKRTQEYLTELLRGTSYFDGLVLFNGTNNDDKAKKIYKEWIERYKGTDRVTGAKSADTRAAIVDYFKEQGSVMIATEAGAEGINLQFCSLIINYDLPWNPQRIEQRIGRCHRYGQKHDVVVVNFVDRSNEADSRVYDLLSEKFQLFDGVFGASDEILGTIGSGVDFEKRIAEIYQACRNPEEIAQSFENLQNELSAEINEAMLNTRNLLMNHFDENVLYRIKSDAIQIRQTYEQYLLALLNDEFSSHAANVVFDENGFQLHDEITIDGTAFKIGRYDLAKTNTHEHVIRLNHPFVQSLLDRFKAQMLKPEKLVFDYDAYGLQVSSLKPFIDNSGFLIAELLEVSSLGRLEQYLVLSAMTKLGEILADDDPEKLLKLPIKSQADIAQIVLPEKICLEQENRKNRILEEVNVRNLGFFDQEIIKLDGWADDLKNGLEVEIKEIDKAIKEARKSATIAASLQDKLNWQKTQRELEMKRTKLRRELFDRQDEIDMQRNELIGHLEGQLEQQVQVKKLFEIEWEII</sequence>
<dbReference type="PROSITE" id="PS51194">
    <property type="entry name" value="HELICASE_CTER"/>
    <property type="match status" value="1"/>
</dbReference>
<dbReference type="PANTHER" id="PTHR45766">
    <property type="entry name" value="DNA ANNEALING HELICASE AND ENDONUCLEASE ZRANB3 FAMILY MEMBER"/>
    <property type="match status" value="1"/>
</dbReference>
<dbReference type="InterPro" id="IPR001650">
    <property type="entry name" value="Helicase_C-like"/>
</dbReference>
<dbReference type="CDD" id="cd18011">
    <property type="entry name" value="DEXDc_RapA"/>
    <property type="match status" value="1"/>
</dbReference>
<keyword evidence="3 8" id="KW-0347">Helicase</keyword>
<organism evidence="8 9">
    <name type="scientific">Acinetobacter chinensis</name>
    <dbReference type="NCBI Taxonomy" id="2004650"/>
    <lineage>
        <taxon>Bacteria</taxon>
        <taxon>Pseudomonadati</taxon>
        <taxon>Pseudomonadota</taxon>
        <taxon>Gammaproteobacteria</taxon>
        <taxon>Moraxellales</taxon>
        <taxon>Moraxellaceae</taxon>
        <taxon>Acinetobacter</taxon>
    </lineage>
</organism>
<dbReference type="PANTHER" id="PTHR45766:SF6">
    <property type="entry name" value="SWI_SNF-RELATED MATRIX-ASSOCIATED ACTIN-DEPENDENT REGULATOR OF CHROMATIN SUBFAMILY A-LIKE PROTEIN 1"/>
    <property type="match status" value="1"/>
</dbReference>
<evidence type="ECO:0000313" key="8">
    <source>
        <dbReference type="EMBL" id="AXY57670.1"/>
    </source>
</evidence>
<dbReference type="InterPro" id="IPR049730">
    <property type="entry name" value="SNF2/RAD54-like_C"/>
</dbReference>